<sequence>MSSTGFMITLSAASCRKHYGTIVDELQRRLFTEDRTSITADDFSSVVETLMGEVGKKVAKEPKAKKEKASKGPGVREQARQAALKQLAELDAEKAVELAEAKTADIKKAIKAINKANKPAKAKKVSASAQFPKTEFTHKVVKVEKAALEGINGSKLRVAIHKETRKVNRLVEENWSDEATAQLKTVFTEKDGELYDLPKAKKAKATKADKKPKAKKVKKAAAAATVTEEQPKVNKSQKDLIASLVADAAEEVVAAPATTEAKKPAPTVDEVTQKVAKMTVADETVEAELEEEEVEESELDEMSDSDDEEDIEYDEDDVQDFEHASRPDEKLFIDSEFHVWDEDQELVGTYNAATDTIF</sequence>
<name>A0A6C0KEK8_9ZZZZ</name>
<accession>A0A6C0KEK8</accession>
<evidence type="ECO:0000256" key="1">
    <source>
        <dbReference type="SAM" id="MobiDB-lite"/>
    </source>
</evidence>
<feature type="region of interest" description="Disordered" evidence="1">
    <location>
        <begin position="285"/>
        <end position="327"/>
    </location>
</feature>
<dbReference type="AlphaFoldDB" id="A0A6C0KEK8"/>
<evidence type="ECO:0000313" key="2">
    <source>
        <dbReference type="EMBL" id="QHU14758.1"/>
    </source>
</evidence>
<dbReference type="EMBL" id="MN740847">
    <property type="protein sequence ID" value="QHU14758.1"/>
    <property type="molecule type" value="Genomic_DNA"/>
</dbReference>
<protein>
    <submittedName>
        <fullName evidence="2">Uncharacterized protein</fullName>
    </submittedName>
</protein>
<reference evidence="2" key="1">
    <citation type="journal article" date="2020" name="Nature">
        <title>Giant virus diversity and host interactions through global metagenomics.</title>
        <authorList>
            <person name="Schulz F."/>
            <person name="Roux S."/>
            <person name="Paez-Espino D."/>
            <person name="Jungbluth S."/>
            <person name="Walsh D.A."/>
            <person name="Denef V.J."/>
            <person name="McMahon K.D."/>
            <person name="Konstantinidis K.T."/>
            <person name="Eloe-Fadrosh E.A."/>
            <person name="Kyrpides N.C."/>
            <person name="Woyke T."/>
        </authorList>
    </citation>
    <scope>NUCLEOTIDE SEQUENCE</scope>
    <source>
        <strain evidence="2">GVMAG-S-1102244-55</strain>
    </source>
</reference>
<organism evidence="2">
    <name type="scientific">viral metagenome</name>
    <dbReference type="NCBI Taxonomy" id="1070528"/>
    <lineage>
        <taxon>unclassified sequences</taxon>
        <taxon>metagenomes</taxon>
        <taxon>organismal metagenomes</taxon>
    </lineage>
</organism>
<feature type="compositionally biased region" description="Acidic residues" evidence="1">
    <location>
        <begin position="285"/>
        <end position="319"/>
    </location>
</feature>
<proteinExistence type="predicted"/>